<reference evidence="1 2" key="1">
    <citation type="submission" date="2023-04" db="EMBL/GenBank/DDBJ databases">
        <title>Fusibacter bizertensis strain WBS, isolated from littoral bottom sediments of the Arctic seas - biochemical and genomic analysis.</title>
        <authorList>
            <person name="Brioukhanov A.L."/>
        </authorList>
    </citation>
    <scope>NUCLEOTIDE SEQUENCE [LARGE SCALE GENOMIC DNA]</scope>
    <source>
        <strain evidence="1 2">WBS</strain>
    </source>
</reference>
<evidence type="ECO:0000313" key="2">
    <source>
        <dbReference type="Proteomes" id="UP001158045"/>
    </source>
</evidence>
<sequence length="299" mass="34971">MKNINQSAFDASSSYILNNARYLEKLLLGHYFISPCGEKVVKALKMYQNKDGGYGNGLEPDFRMSFSSPMATSIALRILAEFTETEGALEQINLALLYLESTYNEELKGWESTSKMVNLFPHAPWWTYRATERELSGNPSAEIVGYLYKFRNIRDKLDIIQLKNYYLNKLVSSNLDEEHELMCYIRMYNHMSDIDQDIMLPYLTVAYQKIVTINPEDWNNYTPYPLKFVELSKADLFEVSEDLLNENLQFLLNKLSLIGHIIPSWSWDSYLEEWEVAKREWSGILTLDALRILRRYKLL</sequence>
<dbReference type="Proteomes" id="UP001158045">
    <property type="component" value="Unassembled WGS sequence"/>
</dbReference>
<evidence type="ECO:0008006" key="3">
    <source>
        <dbReference type="Google" id="ProtNLM"/>
    </source>
</evidence>
<dbReference type="RefSeq" id="WP_281092369.1">
    <property type="nucleotide sequence ID" value="NZ_JARYZI010000001.1"/>
</dbReference>
<accession>A0ABT6N815</accession>
<dbReference type="EMBL" id="JARYZI010000001">
    <property type="protein sequence ID" value="MDH8676567.1"/>
    <property type="molecule type" value="Genomic_DNA"/>
</dbReference>
<organism evidence="1 2">
    <name type="scientific">Fusibacter bizertensis</name>
    <dbReference type="NCBI Taxonomy" id="1488331"/>
    <lineage>
        <taxon>Bacteria</taxon>
        <taxon>Bacillati</taxon>
        <taxon>Bacillota</taxon>
        <taxon>Clostridia</taxon>
        <taxon>Eubacteriales</taxon>
        <taxon>Eubacteriales Family XII. Incertae Sedis</taxon>
        <taxon>Fusibacter</taxon>
    </lineage>
</organism>
<comment type="caution">
    <text evidence="1">The sequence shown here is derived from an EMBL/GenBank/DDBJ whole genome shotgun (WGS) entry which is preliminary data.</text>
</comment>
<gene>
    <name evidence="1" type="ORF">QE109_00340</name>
</gene>
<protein>
    <recommendedName>
        <fullName evidence="3">Prenyltransferase</fullName>
    </recommendedName>
</protein>
<proteinExistence type="predicted"/>
<name>A0ABT6N815_9FIRM</name>
<keyword evidence="2" id="KW-1185">Reference proteome</keyword>
<evidence type="ECO:0000313" key="1">
    <source>
        <dbReference type="EMBL" id="MDH8676567.1"/>
    </source>
</evidence>